<keyword evidence="3" id="KW-1185">Reference proteome</keyword>
<evidence type="ECO:0000313" key="3">
    <source>
        <dbReference type="Proteomes" id="UP000277498"/>
    </source>
</evidence>
<dbReference type="AlphaFoldDB" id="A0A3P5XEE0"/>
<sequence>MQDPFSAQSLSARPGQQWLAAMEAIAEEDGYLDPLGPKHLAFFAETGTTLLVTFERAEAIRAREGNLPAGWALAQEKGWSFLCLIAEGETFWRAPEVWGYFDRLVDDALFDDFDRVLFYGAGPAGYAAASYVVAAPGARALLLAPRATLSPEIAGWDRRHREARRLDFTSRYGYAPDMTEGAGQVWLVFDPLNPADCAHAALFRRPWVTALHARWTGDAPERHLASAGVLDRILTEAVEDRLTPAGFAAHWRARRDSAVYLRALLATAAGRGRPGLEEAICRSATQRMKAPRFARRLAELSAARDTAAHETGAHEAGAHEAGEKAGAAQSAS</sequence>
<evidence type="ECO:0000256" key="1">
    <source>
        <dbReference type="SAM" id="MobiDB-lite"/>
    </source>
</evidence>
<dbReference type="EMBL" id="UXAW01000106">
    <property type="protein sequence ID" value="VDC33154.1"/>
    <property type="molecule type" value="Genomic_DNA"/>
</dbReference>
<gene>
    <name evidence="2" type="ORF">XINFAN_03661</name>
</gene>
<dbReference type="OrthoDB" id="7840273at2"/>
<accession>A0A3P5XEE0</accession>
<organism evidence="2 3">
    <name type="scientific">Pseudogemmobacter humi</name>
    <dbReference type="NCBI Taxonomy" id="2483812"/>
    <lineage>
        <taxon>Bacteria</taxon>
        <taxon>Pseudomonadati</taxon>
        <taxon>Pseudomonadota</taxon>
        <taxon>Alphaproteobacteria</taxon>
        <taxon>Rhodobacterales</taxon>
        <taxon>Paracoccaceae</taxon>
        <taxon>Pseudogemmobacter</taxon>
    </lineage>
</organism>
<name>A0A3P5XEE0_9RHOB</name>
<evidence type="ECO:0000313" key="2">
    <source>
        <dbReference type="EMBL" id="VDC33154.1"/>
    </source>
</evidence>
<proteinExistence type="predicted"/>
<reference evidence="2 3" key="1">
    <citation type="submission" date="2018-11" db="EMBL/GenBank/DDBJ databases">
        <authorList>
            <person name="Criscuolo A."/>
        </authorList>
    </citation>
    <scope>NUCLEOTIDE SEQUENCE [LARGE SCALE GENOMIC DNA]</scope>
    <source>
        <strain evidence="2">ACIP111625</strain>
    </source>
</reference>
<dbReference type="RefSeq" id="WP_124088347.1">
    <property type="nucleotide sequence ID" value="NZ_UXAW01000106.1"/>
</dbReference>
<feature type="compositionally biased region" description="Basic and acidic residues" evidence="1">
    <location>
        <begin position="306"/>
        <end position="323"/>
    </location>
</feature>
<dbReference type="Proteomes" id="UP000277498">
    <property type="component" value="Unassembled WGS sequence"/>
</dbReference>
<evidence type="ECO:0008006" key="4">
    <source>
        <dbReference type="Google" id="ProtNLM"/>
    </source>
</evidence>
<protein>
    <recommendedName>
        <fullName evidence="4">Phosphoadenosine phosphosulfate reductase</fullName>
    </recommendedName>
</protein>
<feature type="region of interest" description="Disordered" evidence="1">
    <location>
        <begin position="304"/>
        <end position="332"/>
    </location>
</feature>